<name>A0A5J9UJ35_9POAL</name>
<organism evidence="2 3">
    <name type="scientific">Eragrostis curvula</name>
    <name type="common">weeping love grass</name>
    <dbReference type="NCBI Taxonomy" id="38414"/>
    <lineage>
        <taxon>Eukaryota</taxon>
        <taxon>Viridiplantae</taxon>
        <taxon>Streptophyta</taxon>
        <taxon>Embryophyta</taxon>
        <taxon>Tracheophyta</taxon>
        <taxon>Spermatophyta</taxon>
        <taxon>Magnoliopsida</taxon>
        <taxon>Liliopsida</taxon>
        <taxon>Poales</taxon>
        <taxon>Poaceae</taxon>
        <taxon>PACMAD clade</taxon>
        <taxon>Chloridoideae</taxon>
        <taxon>Eragrostideae</taxon>
        <taxon>Eragrostidinae</taxon>
        <taxon>Eragrostis</taxon>
    </lineage>
</organism>
<evidence type="ECO:0000259" key="1">
    <source>
        <dbReference type="Pfam" id="PF22936"/>
    </source>
</evidence>
<dbReference type="EMBL" id="RWGY01000013">
    <property type="protein sequence ID" value="TVU23484.1"/>
    <property type="molecule type" value="Genomic_DNA"/>
</dbReference>
<dbReference type="InterPro" id="IPR054722">
    <property type="entry name" value="PolX-like_BBD"/>
</dbReference>
<accession>A0A5J9UJ35</accession>
<keyword evidence="3" id="KW-1185">Reference proteome</keyword>
<proteinExistence type="predicted"/>
<protein>
    <recommendedName>
        <fullName evidence="1">Retrovirus-related Pol polyprotein from transposon TNT 1-94-like beta-barrel domain-containing protein</fullName>
    </recommendedName>
</protein>
<feature type="non-terminal residue" evidence="2">
    <location>
        <position position="1"/>
    </location>
</feature>
<dbReference type="Pfam" id="PF22936">
    <property type="entry name" value="Pol_BBD"/>
    <property type="match status" value="1"/>
</dbReference>
<evidence type="ECO:0000313" key="3">
    <source>
        <dbReference type="Proteomes" id="UP000324897"/>
    </source>
</evidence>
<dbReference type="OrthoDB" id="778489at2759"/>
<reference evidence="2 3" key="1">
    <citation type="journal article" date="2019" name="Sci. Rep.">
        <title>A high-quality genome of Eragrostis curvula grass provides insights into Poaceae evolution and supports new strategies to enhance forage quality.</title>
        <authorList>
            <person name="Carballo J."/>
            <person name="Santos B.A.C.M."/>
            <person name="Zappacosta D."/>
            <person name="Garbus I."/>
            <person name="Selva J.P."/>
            <person name="Gallo C.A."/>
            <person name="Diaz A."/>
            <person name="Albertini E."/>
            <person name="Caccamo M."/>
            <person name="Echenique V."/>
        </authorList>
    </citation>
    <scope>NUCLEOTIDE SEQUENCE [LARGE SCALE GENOMIC DNA]</scope>
    <source>
        <strain evidence="3">cv. Victoria</strain>
        <tissue evidence="2">Leaf</tissue>
    </source>
</reference>
<dbReference type="Gramene" id="TVU23484">
    <property type="protein sequence ID" value="TVU23484"/>
    <property type="gene ID" value="EJB05_25853"/>
</dbReference>
<comment type="caution">
    <text evidence="2">The sequence shown here is derived from an EMBL/GenBank/DDBJ whole genome shotgun (WGS) entry which is preliminary data.</text>
</comment>
<feature type="domain" description="Retrovirus-related Pol polyprotein from transposon TNT 1-94-like beta-barrel" evidence="1">
    <location>
        <begin position="41"/>
        <end position="113"/>
    </location>
</feature>
<dbReference type="AlphaFoldDB" id="A0A5J9UJ35"/>
<sequence length="197" mass="20947">MATKKFEIFLWPIRNKNGSNPHAVSTGAGSNCSRDTGRAAWFIASRASNHMTGDPGLISDLVPVSNQVVKAGNGEGMQMCGKGCVNTEMVVLPDVWYVPGLEWNLVSVGQLTTGDPDLIVEIGGGACRIGKVSDGSTMGRAHLRSDNKYELCLLSVNLSAITVVVHSSLQPQAGTQFTGRKSSDHLKCNISETFPAQ</sequence>
<gene>
    <name evidence="2" type="ORF">EJB05_25853</name>
</gene>
<dbReference type="Proteomes" id="UP000324897">
    <property type="component" value="Chromosome 2"/>
</dbReference>
<evidence type="ECO:0000313" key="2">
    <source>
        <dbReference type="EMBL" id="TVU23484.1"/>
    </source>
</evidence>